<name>A0A1U7NDN3_9FIRM</name>
<organism evidence="4 5">
    <name type="scientific">Ileibacterium valens</name>
    <dbReference type="NCBI Taxonomy" id="1862668"/>
    <lineage>
        <taxon>Bacteria</taxon>
        <taxon>Bacillati</taxon>
        <taxon>Bacillota</taxon>
        <taxon>Erysipelotrichia</taxon>
        <taxon>Erysipelotrichales</taxon>
        <taxon>Erysipelotrichaceae</taxon>
        <taxon>Ileibacterium</taxon>
    </lineage>
</organism>
<dbReference type="RefSeq" id="WP_198932075.1">
    <property type="nucleotide sequence ID" value="NZ_MPJW01000217.1"/>
</dbReference>
<gene>
    <name evidence="4" type="ORF">BO222_10935</name>
</gene>
<feature type="coiled-coil region" evidence="1">
    <location>
        <begin position="18"/>
        <end position="66"/>
    </location>
</feature>
<dbReference type="Proteomes" id="UP000186341">
    <property type="component" value="Unassembled WGS sequence"/>
</dbReference>
<dbReference type="GeneID" id="82203658"/>
<evidence type="ECO:0000259" key="3">
    <source>
        <dbReference type="Pfam" id="PF13005"/>
    </source>
</evidence>
<dbReference type="PANTHER" id="PTHR33678:SF1">
    <property type="entry name" value="BLL1576 PROTEIN"/>
    <property type="match status" value="1"/>
</dbReference>
<keyword evidence="1" id="KW-0175">Coiled coil</keyword>
<evidence type="ECO:0000256" key="1">
    <source>
        <dbReference type="SAM" id="Coils"/>
    </source>
</evidence>
<keyword evidence="5" id="KW-1185">Reference proteome</keyword>
<feature type="non-terminal residue" evidence="4">
    <location>
        <position position="244"/>
    </location>
</feature>
<comment type="caution">
    <text evidence="4">The sequence shown here is derived from an EMBL/GenBank/DDBJ whole genome shotgun (WGS) entry which is preliminary data.</text>
</comment>
<proteinExistence type="predicted"/>
<accession>A0A1U7NDN3</accession>
<dbReference type="InterPro" id="IPR052344">
    <property type="entry name" value="Transposase-related"/>
</dbReference>
<reference evidence="4 5" key="1">
    <citation type="submission" date="2016-11" db="EMBL/GenBank/DDBJ databases">
        <title>Description of two novel members of the family Erysipelotrichaceae: Ileibacterium lipovorans gen. nov., sp. nov. and Dubosiella newyorkensis, gen. nov., sp. nov.</title>
        <authorList>
            <person name="Cox L.M."/>
            <person name="Sohn J."/>
            <person name="Tyrrell K.L."/>
            <person name="Citron D.M."/>
            <person name="Lawson P.A."/>
            <person name="Patel N.B."/>
            <person name="Iizumi T."/>
            <person name="Perez-Perez G.I."/>
            <person name="Goldstein E.J."/>
            <person name="Blaser M.J."/>
        </authorList>
    </citation>
    <scope>NUCLEOTIDE SEQUENCE [LARGE SCALE GENOMIC DNA]</scope>
    <source>
        <strain evidence="4 5">NYU-BL-A3</strain>
    </source>
</reference>
<dbReference type="PANTHER" id="PTHR33678">
    <property type="entry name" value="BLL1576 PROTEIN"/>
    <property type="match status" value="1"/>
</dbReference>
<dbReference type="EMBL" id="MPJW01000217">
    <property type="protein sequence ID" value="OLU37195.1"/>
    <property type="molecule type" value="Genomic_DNA"/>
</dbReference>
<evidence type="ECO:0000256" key="2">
    <source>
        <dbReference type="SAM" id="MobiDB-lite"/>
    </source>
</evidence>
<feature type="compositionally biased region" description="Basic residues" evidence="2">
    <location>
        <begin position="107"/>
        <end position="118"/>
    </location>
</feature>
<protein>
    <recommendedName>
        <fullName evidence="3">Transposase IS66 zinc-finger binding domain-containing protein</fullName>
    </recommendedName>
</protein>
<dbReference type="Pfam" id="PF13005">
    <property type="entry name" value="zf-IS66"/>
    <property type="match status" value="1"/>
</dbReference>
<evidence type="ECO:0000313" key="5">
    <source>
        <dbReference type="Proteomes" id="UP000186341"/>
    </source>
</evidence>
<feature type="domain" description="Transposase IS66 zinc-finger binding" evidence="3">
    <location>
        <begin position="146"/>
        <end position="189"/>
    </location>
</feature>
<evidence type="ECO:0000313" key="4">
    <source>
        <dbReference type="EMBL" id="OLU37195.1"/>
    </source>
</evidence>
<dbReference type="InterPro" id="IPR024474">
    <property type="entry name" value="Znf_dom_IS66"/>
</dbReference>
<dbReference type="AlphaFoldDB" id="A0A1U7NDN3"/>
<feature type="region of interest" description="Disordered" evidence="2">
    <location>
        <begin position="74"/>
        <end position="125"/>
    </location>
</feature>
<sequence>MSEINTSNISENQFFHQLVELNKAINKLTIQYEKSQEENEANRKLIKSLTEQLDQANATILDLSAQIRLMAAQKYGRSSEKRKPDKKDDHDQPSGPSAKTPAPGASARKRPVRSKARKPKESLEDLIKKMNLPVTDELHELSEDQRICSVCGTELTPIGRKLVRHEVRYIPGKLEIIRHYSVSYGCPECKRKSRDPRYLPGEFDIHPVMAKAPESLLFGKWVSPSLMALVITLKALYQPTCCLV</sequence>
<feature type="compositionally biased region" description="Basic and acidic residues" evidence="2">
    <location>
        <begin position="77"/>
        <end position="92"/>
    </location>
</feature>